<sequence>ISKVAGGAAAMATAAAPGTAATPPRRPNILWICTDQQRWDTIRALGNEHIRTPSLDALVETGAAFTHAYCQSPICTPSRASFLTGMYPSTVHACMNGNEHWDEAAPLITKTLADAGYDCGLSGKLHLSTAQAHEPEIRPKADGYRRFWFSHSPGQGIGKGNQYTDWLESEGHDYKALKQKYGYLPAPLHQSTWCADRAIDFIREERSGSWLFSLNCFDPHPPFDPPQEYVDRFDVPSLPGPLFREADLEAQHRLREINFQTKPTHP</sequence>
<evidence type="ECO:0000256" key="3">
    <source>
        <dbReference type="ARBA" id="ARBA00022801"/>
    </source>
</evidence>
<feature type="domain" description="Sulfatase N-terminal" evidence="5">
    <location>
        <begin position="27"/>
        <end position="233"/>
    </location>
</feature>
<comment type="caution">
    <text evidence="6">The sequence shown here is derived from an EMBL/GenBank/DDBJ whole genome shotgun (WGS) entry which is preliminary data.</text>
</comment>
<name>X1J2F9_9ZZZZ</name>
<dbReference type="Pfam" id="PF00884">
    <property type="entry name" value="Sulfatase"/>
    <property type="match status" value="1"/>
</dbReference>
<comment type="similarity">
    <text evidence="1">Belongs to the sulfatase family.</text>
</comment>
<proteinExistence type="inferred from homology"/>
<keyword evidence="2" id="KW-0479">Metal-binding</keyword>
<keyword evidence="4" id="KW-0106">Calcium</keyword>
<dbReference type="InterPro" id="IPR024607">
    <property type="entry name" value="Sulfatase_CS"/>
</dbReference>
<dbReference type="Gene3D" id="3.40.720.10">
    <property type="entry name" value="Alkaline Phosphatase, subunit A"/>
    <property type="match status" value="1"/>
</dbReference>
<dbReference type="PANTHER" id="PTHR42693">
    <property type="entry name" value="ARYLSULFATASE FAMILY MEMBER"/>
    <property type="match status" value="1"/>
</dbReference>
<feature type="non-terminal residue" evidence="6">
    <location>
        <position position="1"/>
    </location>
</feature>
<evidence type="ECO:0000259" key="5">
    <source>
        <dbReference type="Pfam" id="PF00884"/>
    </source>
</evidence>
<gene>
    <name evidence="6" type="ORF">S03H2_47540</name>
</gene>
<dbReference type="EMBL" id="BARU01029918">
    <property type="protein sequence ID" value="GAH72519.1"/>
    <property type="molecule type" value="Genomic_DNA"/>
</dbReference>
<dbReference type="PANTHER" id="PTHR42693:SF53">
    <property type="entry name" value="ENDO-4-O-SULFATASE"/>
    <property type="match status" value="1"/>
</dbReference>
<dbReference type="GO" id="GO:0046872">
    <property type="term" value="F:metal ion binding"/>
    <property type="evidence" value="ECO:0007669"/>
    <property type="project" value="UniProtKB-KW"/>
</dbReference>
<dbReference type="InterPro" id="IPR017850">
    <property type="entry name" value="Alkaline_phosphatase_core_sf"/>
</dbReference>
<dbReference type="InterPro" id="IPR050738">
    <property type="entry name" value="Sulfatase"/>
</dbReference>
<keyword evidence="3" id="KW-0378">Hydrolase</keyword>
<reference evidence="6" key="1">
    <citation type="journal article" date="2014" name="Front. Microbiol.">
        <title>High frequency of phylogenetically diverse reductive dehalogenase-homologous genes in deep subseafloor sedimentary metagenomes.</title>
        <authorList>
            <person name="Kawai M."/>
            <person name="Futagami T."/>
            <person name="Toyoda A."/>
            <person name="Takaki Y."/>
            <person name="Nishi S."/>
            <person name="Hori S."/>
            <person name="Arai W."/>
            <person name="Tsubouchi T."/>
            <person name="Morono Y."/>
            <person name="Uchiyama I."/>
            <person name="Ito T."/>
            <person name="Fujiyama A."/>
            <person name="Inagaki F."/>
            <person name="Takami H."/>
        </authorList>
    </citation>
    <scope>NUCLEOTIDE SEQUENCE</scope>
    <source>
        <strain evidence="6">Expedition CK06-06</strain>
    </source>
</reference>
<feature type="non-terminal residue" evidence="6">
    <location>
        <position position="266"/>
    </location>
</feature>
<organism evidence="6">
    <name type="scientific">marine sediment metagenome</name>
    <dbReference type="NCBI Taxonomy" id="412755"/>
    <lineage>
        <taxon>unclassified sequences</taxon>
        <taxon>metagenomes</taxon>
        <taxon>ecological metagenomes</taxon>
    </lineage>
</organism>
<dbReference type="PROSITE" id="PS00523">
    <property type="entry name" value="SULFATASE_1"/>
    <property type="match status" value="1"/>
</dbReference>
<protein>
    <recommendedName>
        <fullName evidence="5">Sulfatase N-terminal domain-containing protein</fullName>
    </recommendedName>
</protein>
<dbReference type="SUPFAM" id="SSF53649">
    <property type="entry name" value="Alkaline phosphatase-like"/>
    <property type="match status" value="1"/>
</dbReference>
<dbReference type="InterPro" id="IPR000917">
    <property type="entry name" value="Sulfatase_N"/>
</dbReference>
<dbReference type="GO" id="GO:0004065">
    <property type="term" value="F:arylsulfatase activity"/>
    <property type="evidence" value="ECO:0007669"/>
    <property type="project" value="TreeGrafter"/>
</dbReference>
<evidence type="ECO:0000313" key="6">
    <source>
        <dbReference type="EMBL" id="GAH72519.1"/>
    </source>
</evidence>
<evidence type="ECO:0000256" key="2">
    <source>
        <dbReference type="ARBA" id="ARBA00022723"/>
    </source>
</evidence>
<evidence type="ECO:0000256" key="4">
    <source>
        <dbReference type="ARBA" id="ARBA00022837"/>
    </source>
</evidence>
<evidence type="ECO:0000256" key="1">
    <source>
        <dbReference type="ARBA" id="ARBA00008779"/>
    </source>
</evidence>
<accession>X1J2F9</accession>
<dbReference type="AlphaFoldDB" id="X1J2F9"/>